<dbReference type="AlphaFoldDB" id="F4SAP1"/>
<dbReference type="HOGENOM" id="CLU_1713683_0_0_1"/>
<accession>F4SAP1</accession>
<dbReference type="InterPro" id="IPR013567">
    <property type="entry name" value="EF_hand_assoc_2"/>
</dbReference>
<dbReference type="VEuPathDB" id="FungiDB:MELLADRAFT_96038"/>
<dbReference type="GeneID" id="18937452"/>
<dbReference type="Proteomes" id="UP000001072">
    <property type="component" value="Unassembled WGS sequence"/>
</dbReference>
<keyword evidence="3" id="KW-1185">Reference proteome</keyword>
<gene>
    <name evidence="2" type="ORF">MELLADRAFT_96038</name>
</gene>
<evidence type="ECO:0000313" key="3">
    <source>
        <dbReference type="Proteomes" id="UP000001072"/>
    </source>
</evidence>
<dbReference type="OrthoDB" id="10020961at2759"/>
<evidence type="ECO:0000259" key="1">
    <source>
        <dbReference type="Pfam" id="PF08356"/>
    </source>
</evidence>
<proteinExistence type="predicted"/>
<reference evidence="3" key="1">
    <citation type="journal article" date="2011" name="Proc. Natl. Acad. Sci. U.S.A.">
        <title>Obligate biotrophy features unraveled by the genomic analysis of rust fungi.</title>
        <authorList>
            <person name="Duplessis S."/>
            <person name="Cuomo C.A."/>
            <person name="Lin Y.-C."/>
            <person name="Aerts A."/>
            <person name="Tisserant E."/>
            <person name="Veneault-Fourrey C."/>
            <person name="Joly D.L."/>
            <person name="Hacquard S."/>
            <person name="Amselem J."/>
            <person name="Cantarel B.L."/>
            <person name="Chiu R."/>
            <person name="Coutinho P.M."/>
            <person name="Feau N."/>
            <person name="Field M."/>
            <person name="Frey P."/>
            <person name="Gelhaye E."/>
            <person name="Goldberg J."/>
            <person name="Grabherr M.G."/>
            <person name="Kodira C.D."/>
            <person name="Kohler A."/>
            <person name="Kuees U."/>
            <person name="Lindquist E.A."/>
            <person name="Lucas S.M."/>
            <person name="Mago R."/>
            <person name="Mauceli E."/>
            <person name="Morin E."/>
            <person name="Murat C."/>
            <person name="Pangilinan J.L."/>
            <person name="Park R."/>
            <person name="Pearson M."/>
            <person name="Quesneville H."/>
            <person name="Rouhier N."/>
            <person name="Sakthikumar S."/>
            <person name="Salamov A.A."/>
            <person name="Schmutz J."/>
            <person name="Selles B."/>
            <person name="Shapiro H."/>
            <person name="Tanguay P."/>
            <person name="Tuskan G.A."/>
            <person name="Henrissat B."/>
            <person name="Van de Peer Y."/>
            <person name="Rouze P."/>
            <person name="Ellis J.G."/>
            <person name="Dodds P.N."/>
            <person name="Schein J.E."/>
            <person name="Zhong S."/>
            <person name="Hamelin R.C."/>
            <person name="Grigoriev I.V."/>
            <person name="Szabo L.J."/>
            <person name="Martin F."/>
        </authorList>
    </citation>
    <scope>NUCLEOTIDE SEQUENCE [LARGE SCALE GENOMIC DNA]</scope>
    <source>
        <strain evidence="3">98AG31 / pathotype 3-4-7</strain>
    </source>
</reference>
<evidence type="ECO:0000313" key="2">
    <source>
        <dbReference type="EMBL" id="EGF98303.1"/>
    </source>
</evidence>
<dbReference type="RefSeq" id="XP_007418431.1">
    <property type="nucleotide sequence ID" value="XM_007418369.1"/>
</dbReference>
<sequence length="153" mass="17719">MREFKELETCMKSSAKASPKIRETFCLAQNAALHPRAPLYDPRKHANSVINLCLLKLCDVIRITYLTTKNYTRFNHITCEGFLYLDTCVIQSGRLGIVWCVLRVFGYGDDLTVSETFLPHGFTENLTCTSFQLYLFRTFFGKIQYSKRMFSQT</sequence>
<dbReference type="eggNOG" id="KOG1707">
    <property type="taxonomic scope" value="Eukaryota"/>
</dbReference>
<dbReference type="Gene3D" id="1.10.238.10">
    <property type="entry name" value="EF-hand"/>
    <property type="match status" value="1"/>
</dbReference>
<feature type="domain" description="EF hand associated type-2" evidence="1">
    <location>
        <begin position="66"/>
        <end position="124"/>
    </location>
</feature>
<organism evidence="3">
    <name type="scientific">Melampsora larici-populina (strain 98AG31 / pathotype 3-4-7)</name>
    <name type="common">Poplar leaf rust fungus</name>
    <dbReference type="NCBI Taxonomy" id="747676"/>
    <lineage>
        <taxon>Eukaryota</taxon>
        <taxon>Fungi</taxon>
        <taxon>Dikarya</taxon>
        <taxon>Basidiomycota</taxon>
        <taxon>Pucciniomycotina</taxon>
        <taxon>Pucciniomycetes</taxon>
        <taxon>Pucciniales</taxon>
        <taxon>Melampsoraceae</taxon>
        <taxon>Melampsora</taxon>
    </lineage>
</organism>
<dbReference type="KEGG" id="mlr:MELLADRAFT_96038"/>
<dbReference type="EMBL" id="GL883179">
    <property type="protein sequence ID" value="EGF98303.1"/>
    <property type="molecule type" value="Genomic_DNA"/>
</dbReference>
<dbReference type="InParanoid" id="F4SAP1"/>
<protein>
    <recommendedName>
        <fullName evidence="1">EF hand associated type-2 domain-containing protein</fullName>
    </recommendedName>
</protein>
<name>F4SAP1_MELLP</name>
<dbReference type="Pfam" id="PF08356">
    <property type="entry name" value="EF_assoc_2"/>
    <property type="match status" value="1"/>
</dbReference>
<dbReference type="STRING" id="747676.F4SAP1"/>